<dbReference type="SUPFAM" id="SSF48264">
    <property type="entry name" value="Cytochrome P450"/>
    <property type="match status" value="1"/>
</dbReference>
<comment type="similarity">
    <text evidence="2">Belongs to the cytochrome P450 family.</text>
</comment>
<dbReference type="PANTHER" id="PTHR24282:SF211">
    <property type="entry name" value="CYTOCHROME P450-RELATED"/>
    <property type="match status" value="1"/>
</dbReference>
<dbReference type="GO" id="GO:0005506">
    <property type="term" value="F:iron ion binding"/>
    <property type="evidence" value="ECO:0007669"/>
    <property type="project" value="InterPro"/>
</dbReference>
<dbReference type="PRINTS" id="PR00385">
    <property type="entry name" value="P450"/>
</dbReference>
<comment type="caution">
    <text evidence="12">The sequence shown here is derived from an EMBL/GenBank/DDBJ whole genome shotgun (WGS) entry which is preliminary data.</text>
</comment>
<keyword evidence="4" id="KW-0812">Transmembrane</keyword>
<keyword evidence="3 11" id="KW-0349">Heme</keyword>
<evidence type="ECO:0000256" key="3">
    <source>
        <dbReference type="ARBA" id="ARBA00022617"/>
    </source>
</evidence>
<organism evidence="12 13">
    <name type="scientific">Heracleum sosnowskyi</name>
    <dbReference type="NCBI Taxonomy" id="360622"/>
    <lineage>
        <taxon>Eukaryota</taxon>
        <taxon>Viridiplantae</taxon>
        <taxon>Streptophyta</taxon>
        <taxon>Embryophyta</taxon>
        <taxon>Tracheophyta</taxon>
        <taxon>Spermatophyta</taxon>
        <taxon>Magnoliopsida</taxon>
        <taxon>eudicotyledons</taxon>
        <taxon>Gunneridae</taxon>
        <taxon>Pentapetalae</taxon>
        <taxon>asterids</taxon>
        <taxon>campanulids</taxon>
        <taxon>Apiales</taxon>
        <taxon>Apiaceae</taxon>
        <taxon>Apioideae</taxon>
        <taxon>apioid superclade</taxon>
        <taxon>Tordylieae</taxon>
        <taxon>Tordyliinae</taxon>
        <taxon>Heracleum</taxon>
    </lineage>
</organism>
<gene>
    <name evidence="12" type="ORF">POM88_005529</name>
</gene>
<evidence type="ECO:0000256" key="5">
    <source>
        <dbReference type="ARBA" id="ARBA00022723"/>
    </source>
</evidence>
<comment type="cofactor">
    <cofactor evidence="11">
        <name>heme</name>
        <dbReference type="ChEBI" id="CHEBI:30413"/>
    </cofactor>
</comment>
<evidence type="ECO:0000313" key="13">
    <source>
        <dbReference type="Proteomes" id="UP001237642"/>
    </source>
</evidence>
<dbReference type="EMBL" id="JAUIZM010000002">
    <property type="protein sequence ID" value="KAK1395666.1"/>
    <property type="molecule type" value="Genomic_DNA"/>
</dbReference>
<evidence type="ECO:0000256" key="7">
    <source>
        <dbReference type="ARBA" id="ARBA00023002"/>
    </source>
</evidence>
<dbReference type="Pfam" id="PF00067">
    <property type="entry name" value="p450"/>
    <property type="match status" value="1"/>
</dbReference>
<evidence type="ECO:0000256" key="9">
    <source>
        <dbReference type="ARBA" id="ARBA00023033"/>
    </source>
</evidence>
<dbReference type="AlphaFoldDB" id="A0AAD8J3M7"/>
<accession>A0AAD8J3M7</accession>
<dbReference type="GO" id="GO:0020037">
    <property type="term" value="F:heme binding"/>
    <property type="evidence" value="ECO:0007669"/>
    <property type="project" value="InterPro"/>
</dbReference>
<keyword evidence="9" id="KW-0503">Monooxygenase</keyword>
<dbReference type="InterPro" id="IPR050665">
    <property type="entry name" value="Cytochrome_P450_Monooxygen"/>
</dbReference>
<evidence type="ECO:0000256" key="4">
    <source>
        <dbReference type="ARBA" id="ARBA00022692"/>
    </source>
</evidence>
<sequence>MEVHEEFHELSSEIFCKTALGNNFESGKRIFKLQQQQEILTNQAMQNVYIPGFRFLPTKMNKLRWRLEKETRDSVRKIIEVNMKTSENSMNFLSILTSGGSMNKVGLPLDIEEVIDECKTFFFAGKEASANSLTWAVLLLAQHQEWQHKAREEIHRVCRGNEHPAVENLQELKIVSMIIKETLRLYTPDNSISRRTSKNVKVGSLNIPAGTEFYIPQAAIHHDTKIWGLDANEFNPARFVEPPKHLGAYFPYGLGRRICIARNLATVEAKITLAMIIKKFSFVVSPSYIHAPMMLTTVQPQYGARILVRRITN</sequence>
<keyword evidence="7" id="KW-0560">Oxidoreductase</keyword>
<reference evidence="12" key="1">
    <citation type="submission" date="2023-02" db="EMBL/GenBank/DDBJ databases">
        <title>Genome of toxic invasive species Heracleum sosnowskyi carries increased number of genes despite the absence of recent whole-genome duplications.</title>
        <authorList>
            <person name="Schelkunov M."/>
            <person name="Shtratnikova V."/>
            <person name="Makarenko M."/>
            <person name="Klepikova A."/>
            <person name="Omelchenko D."/>
            <person name="Novikova G."/>
            <person name="Obukhova E."/>
            <person name="Bogdanov V."/>
            <person name="Penin A."/>
            <person name="Logacheva M."/>
        </authorList>
    </citation>
    <scope>NUCLEOTIDE SEQUENCE</scope>
    <source>
        <strain evidence="12">Hsosn_3</strain>
        <tissue evidence="12">Leaf</tissue>
    </source>
</reference>
<dbReference type="GO" id="GO:0004497">
    <property type="term" value="F:monooxygenase activity"/>
    <property type="evidence" value="ECO:0007669"/>
    <property type="project" value="UniProtKB-KW"/>
</dbReference>
<keyword evidence="5 11" id="KW-0479">Metal-binding</keyword>
<reference evidence="12" key="2">
    <citation type="submission" date="2023-05" db="EMBL/GenBank/DDBJ databases">
        <authorList>
            <person name="Schelkunov M.I."/>
        </authorList>
    </citation>
    <scope>NUCLEOTIDE SEQUENCE</scope>
    <source>
        <strain evidence="12">Hsosn_3</strain>
        <tissue evidence="12">Leaf</tissue>
    </source>
</reference>
<feature type="binding site" description="axial binding residue" evidence="11">
    <location>
        <position position="259"/>
    </location>
    <ligand>
        <name>heme</name>
        <dbReference type="ChEBI" id="CHEBI:30413"/>
    </ligand>
    <ligandPart>
        <name>Fe</name>
        <dbReference type="ChEBI" id="CHEBI:18248"/>
    </ligandPart>
</feature>
<evidence type="ECO:0000256" key="10">
    <source>
        <dbReference type="ARBA" id="ARBA00023136"/>
    </source>
</evidence>
<keyword evidence="8 11" id="KW-0408">Iron</keyword>
<keyword evidence="13" id="KW-1185">Reference proteome</keyword>
<evidence type="ECO:0000313" key="12">
    <source>
        <dbReference type="EMBL" id="KAK1395666.1"/>
    </source>
</evidence>
<keyword evidence="10" id="KW-0472">Membrane</keyword>
<dbReference type="GO" id="GO:0009805">
    <property type="term" value="P:coumarin biosynthetic process"/>
    <property type="evidence" value="ECO:0007669"/>
    <property type="project" value="UniProtKB-ARBA"/>
</dbReference>
<dbReference type="GO" id="GO:0016705">
    <property type="term" value="F:oxidoreductase activity, acting on paired donors, with incorporation or reduction of molecular oxygen"/>
    <property type="evidence" value="ECO:0007669"/>
    <property type="project" value="InterPro"/>
</dbReference>
<dbReference type="PANTHER" id="PTHR24282">
    <property type="entry name" value="CYTOCHROME P450 FAMILY MEMBER"/>
    <property type="match status" value="1"/>
</dbReference>
<protein>
    <submittedName>
        <fullName evidence="12">Cytokinin trans-hydroxylase</fullName>
    </submittedName>
</protein>
<dbReference type="GO" id="GO:0016020">
    <property type="term" value="C:membrane"/>
    <property type="evidence" value="ECO:0007669"/>
    <property type="project" value="UniProtKB-SubCell"/>
</dbReference>
<dbReference type="Proteomes" id="UP001237642">
    <property type="component" value="Unassembled WGS sequence"/>
</dbReference>
<dbReference type="InterPro" id="IPR001128">
    <property type="entry name" value="Cyt_P450"/>
</dbReference>
<evidence type="ECO:0000256" key="2">
    <source>
        <dbReference type="ARBA" id="ARBA00010617"/>
    </source>
</evidence>
<comment type="subcellular location">
    <subcellularLocation>
        <location evidence="1">Membrane</location>
    </subcellularLocation>
</comment>
<keyword evidence="6" id="KW-1133">Transmembrane helix</keyword>
<proteinExistence type="inferred from homology"/>
<evidence type="ECO:0000256" key="1">
    <source>
        <dbReference type="ARBA" id="ARBA00004370"/>
    </source>
</evidence>
<dbReference type="Gene3D" id="1.10.630.10">
    <property type="entry name" value="Cytochrome P450"/>
    <property type="match status" value="1"/>
</dbReference>
<dbReference type="InterPro" id="IPR002401">
    <property type="entry name" value="Cyt_P450_E_grp-I"/>
</dbReference>
<name>A0AAD8J3M7_9APIA</name>
<evidence type="ECO:0000256" key="8">
    <source>
        <dbReference type="ARBA" id="ARBA00023004"/>
    </source>
</evidence>
<evidence type="ECO:0000256" key="11">
    <source>
        <dbReference type="PIRSR" id="PIRSR602401-1"/>
    </source>
</evidence>
<evidence type="ECO:0000256" key="6">
    <source>
        <dbReference type="ARBA" id="ARBA00022989"/>
    </source>
</evidence>
<dbReference type="PRINTS" id="PR00463">
    <property type="entry name" value="EP450I"/>
</dbReference>
<dbReference type="InterPro" id="IPR036396">
    <property type="entry name" value="Cyt_P450_sf"/>
</dbReference>